<accession>A0ABV7W7E5</accession>
<dbReference type="InterPro" id="IPR006975">
    <property type="entry name" value="NifQ"/>
</dbReference>
<sequence length="141" mass="16012">MLQPVAPRLDWATLEGRMRSRSDEIDDLMALLLEHAEPSAGPKADRYHVAWLIACASLGDQHLWQDLGLPSRDALSALMARWFPALKALNVGDMKWKKFFYRQLCLKEEILICKSPTCDDCGDRGACFEQPSLEHTRERGV</sequence>
<dbReference type="Proteomes" id="UP001595729">
    <property type="component" value="Unassembled WGS sequence"/>
</dbReference>
<gene>
    <name evidence="1" type="ORF">ACFOPI_18880</name>
</gene>
<organism evidence="1 2">
    <name type="scientific">Hydrogenophaga luteola</name>
    <dbReference type="NCBI Taxonomy" id="1591122"/>
    <lineage>
        <taxon>Bacteria</taxon>
        <taxon>Pseudomonadati</taxon>
        <taxon>Pseudomonadota</taxon>
        <taxon>Betaproteobacteria</taxon>
        <taxon>Burkholderiales</taxon>
        <taxon>Comamonadaceae</taxon>
        <taxon>Hydrogenophaga</taxon>
    </lineage>
</organism>
<proteinExistence type="predicted"/>
<dbReference type="EMBL" id="JBHRXX010000009">
    <property type="protein sequence ID" value="MFC3685674.1"/>
    <property type="molecule type" value="Genomic_DNA"/>
</dbReference>
<protein>
    <submittedName>
        <fullName evidence="1">Nitrogen fixation protein NifQ</fullName>
    </submittedName>
</protein>
<comment type="caution">
    <text evidence="1">The sequence shown here is derived from an EMBL/GenBank/DDBJ whole genome shotgun (WGS) entry which is preliminary data.</text>
</comment>
<dbReference type="Pfam" id="PF04891">
    <property type="entry name" value="NifQ"/>
    <property type="match status" value="1"/>
</dbReference>
<evidence type="ECO:0000313" key="2">
    <source>
        <dbReference type="Proteomes" id="UP001595729"/>
    </source>
</evidence>
<name>A0ABV7W7E5_9BURK</name>
<keyword evidence="2" id="KW-1185">Reference proteome</keyword>
<evidence type="ECO:0000313" key="1">
    <source>
        <dbReference type="EMBL" id="MFC3685674.1"/>
    </source>
</evidence>
<dbReference type="RefSeq" id="WP_382177316.1">
    <property type="nucleotide sequence ID" value="NZ_JBHRXX010000009.1"/>
</dbReference>
<reference evidence="2" key="1">
    <citation type="journal article" date="2019" name="Int. J. Syst. Evol. Microbiol.">
        <title>The Global Catalogue of Microorganisms (GCM) 10K type strain sequencing project: providing services to taxonomists for standard genome sequencing and annotation.</title>
        <authorList>
            <consortium name="The Broad Institute Genomics Platform"/>
            <consortium name="The Broad Institute Genome Sequencing Center for Infectious Disease"/>
            <person name="Wu L."/>
            <person name="Ma J."/>
        </authorList>
    </citation>
    <scope>NUCLEOTIDE SEQUENCE [LARGE SCALE GENOMIC DNA]</scope>
    <source>
        <strain evidence="2">KCTC 42501</strain>
    </source>
</reference>